<dbReference type="RefSeq" id="WP_169264572.1">
    <property type="nucleotide sequence ID" value="NZ_CAWOXK010000001.1"/>
</dbReference>
<dbReference type="Proteomes" id="UP000503129">
    <property type="component" value="Chromosome"/>
</dbReference>
<accession>A0A856MBB6</accession>
<reference evidence="1 2" key="1">
    <citation type="submission" date="2018-06" db="EMBL/GenBank/DDBJ databases">
        <title>Comparative genomics of Brasilonema spp. strains.</title>
        <authorList>
            <person name="Alvarenga D.O."/>
            <person name="Fiore M.F."/>
            <person name="Varani A.M."/>
        </authorList>
    </citation>
    <scope>NUCLEOTIDE SEQUENCE [LARGE SCALE GENOMIC DNA]</scope>
    <source>
        <strain evidence="1 2">CENA114</strain>
    </source>
</reference>
<evidence type="ECO:0000313" key="1">
    <source>
        <dbReference type="EMBL" id="QDL08545.1"/>
    </source>
</evidence>
<evidence type="ECO:0000313" key="2">
    <source>
        <dbReference type="Proteomes" id="UP000503129"/>
    </source>
</evidence>
<sequence>MLNFHELQPVVNDKYSFVGIQKRDSQIQLCLPRGFDPAVFDTYNSKCYIFFLLYKILRQFKDICNFKGYLQSTADRDGVVRGDGSTQKISLPDAVNEGNMLYSKLDNIGAILAAYDELKILSLAYRLGITEKIDYSQIHRFLHRAVYQNNGGAYIDAMTLPRQQVKYQSTDIVAMYCYILWEIKQKLDEEIPPELQVLAEDFKHRYIGAEYSLFHEEYCTQTIDILKDVLELIKRYTPLKDDDFWQFHDAIELFLYGELSQQDEGEIWGIKNFHSVWESMCITYLAKNLAPEYILHLDGRYIADDVLALVNSKPKILDLTDTFIINGKQLMPDAVVYYFGKYFIQNNIERFNQYFTLYRKDWNDYSYETLFNCYISGEVEYERRIRICYKNQSPEAGHTFVELEKIYSVVGKKLLINSQLPNNFYSFWHIDVDELNPSELDLMFQVNHVFCVALKNGILTPATFKDFLETDLGVEVDYYNVFNNSLFRYYVRERYDKSIDDLVSTFADFIQKVSCGFQIVDIKYLEPEAFSISNNFRELKERSIRKQFVYEYLLQQRIESNGKYKDLEIRSDFWFPSSWSDSNVLKETINNSFFGYIDFNDVNFAAIADSYLR</sequence>
<proteinExistence type="predicted"/>
<keyword evidence="2" id="KW-1185">Reference proteome</keyword>
<dbReference type="AlphaFoldDB" id="A0A856MBB6"/>
<organism evidence="1 2">
    <name type="scientific">Brasilonema sennae CENA114</name>
    <dbReference type="NCBI Taxonomy" id="415709"/>
    <lineage>
        <taxon>Bacteria</taxon>
        <taxon>Bacillati</taxon>
        <taxon>Cyanobacteriota</taxon>
        <taxon>Cyanophyceae</taxon>
        <taxon>Nostocales</taxon>
        <taxon>Scytonemataceae</taxon>
        <taxon>Brasilonema</taxon>
        <taxon>Bromeliae group (in: Brasilonema)</taxon>
    </lineage>
</organism>
<dbReference type="EMBL" id="CP030118">
    <property type="protein sequence ID" value="QDL08545.1"/>
    <property type="molecule type" value="Genomic_DNA"/>
</dbReference>
<protein>
    <submittedName>
        <fullName evidence="1">Uncharacterized protein</fullName>
    </submittedName>
</protein>
<name>A0A856MBB6_9CYAN</name>
<dbReference type="KEGG" id="bsen:DP114_12165"/>
<gene>
    <name evidence="1" type="ORF">DP114_12165</name>
</gene>